<accession>A0A4X1UT17</accession>
<evidence type="ECO:0000256" key="6">
    <source>
        <dbReference type="ARBA" id="ARBA00037926"/>
    </source>
</evidence>
<keyword evidence="1" id="KW-0808">Transferase</keyword>
<organism evidence="14 15">
    <name type="scientific">Sus scrofa</name>
    <name type="common">Pig</name>
    <dbReference type="NCBI Taxonomy" id="9823"/>
    <lineage>
        <taxon>Eukaryota</taxon>
        <taxon>Metazoa</taxon>
        <taxon>Chordata</taxon>
        <taxon>Craniata</taxon>
        <taxon>Vertebrata</taxon>
        <taxon>Euteleostomi</taxon>
        <taxon>Mammalia</taxon>
        <taxon>Eutheria</taxon>
        <taxon>Laurasiatheria</taxon>
        <taxon>Artiodactyla</taxon>
        <taxon>Suina</taxon>
        <taxon>Suidae</taxon>
        <taxon>Sus</taxon>
    </lineage>
</organism>
<dbReference type="EC" id="2.3.1.87" evidence="8"/>
<comment type="similarity">
    <text evidence="7">Belongs to the acetyltransferase family. AANAT subfamily.</text>
</comment>
<dbReference type="AlphaFoldDB" id="A0A4X1UT17"/>
<keyword evidence="3" id="KW-0012">Acyltransferase</keyword>
<evidence type="ECO:0000256" key="9">
    <source>
        <dbReference type="ARBA" id="ARBA00039398"/>
    </source>
</evidence>
<dbReference type="SUPFAM" id="SSF55729">
    <property type="entry name" value="Acyl-CoA N-acyltransferases (Nat)"/>
    <property type="match status" value="1"/>
</dbReference>
<evidence type="ECO:0000256" key="11">
    <source>
        <dbReference type="ARBA" id="ARBA00043260"/>
    </source>
</evidence>
<comment type="catalytic activity">
    <reaction evidence="4">
        <text>a 2-arylethylamine + acetyl-CoA = an N-acetyl-2-arylethylamine + CoA + H(+)</text>
        <dbReference type="Rhea" id="RHEA:20497"/>
        <dbReference type="ChEBI" id="CHEBI:15378"/>
        <dbReference type="ChEBI" id="CHEBI:55469"/>
        <dbReference type="ChEBI" id="CHEBI:57287"/>
        <dbReference type="ChEBI" id="CHEBI:57288"/>
        <dbReference type="ChEBI" id="CHEBI:77827"/>
        <dbReference type="EC" id="2.3.1.87"/>
    </reaction>
</comment>
<evidence type="ECO:0000256" key="2">
    <source>
        <dbReference type="ARBA" id="ARBA00023108"/>
    </source>
</evidence>
<comment type="function">
    <text evidence="5">Controls the night/day rhythm of melatonin production in the pineal gland. Catalyzes the N-acetylation of serotonin into N-acetylserotonin, the penultimate step in the synthesis of melatonin.</text>
</comment>
<dbReference type="CDD" id="cd04301">
    <property type="entry name" value="NAT_SF"/>
    <property type="match status" value="1"/>
</dbReference>
<reference evidence="14" key="2">
    <citation type="submission" date="2025-08" db="UniProtKB">
        <authorList>
            <consortium name="Ensembl"/>
        </authorList>
    </citation>
    <scope>IDENTIFICATION</scope>
</reference>
<dbReference type="Ensembl" id="ENSSSCT00070039617.1">
    <property type="protein sequence ID" value="ENSSSCP00070033182.1"/>
    <property type="gene ID" value="ENSSSCG00070019979.1"/>
</dbReference>
<evidence type="ECO:0000256" key="4">
    <source>
        <dbReference type="ARBA" id="ARBA00036561"/>
    </source>
</evidence>
<dbReference type="GO" id="GO:0004059">
    <property type="term" value="F:aralkylamine N-acetyltransferase activity"/>
    <property type="evidence" value="ECO:0007669"/>
    <property type="project" value="UniProtKB-EC"/>
</dbReference>
<dbReference type="PROSITE" id="PS51186">
    <property type="entry name" value="GNAT"/>
    <property type="match status" value="1"/>
</dbReference>
<dbReference type="Gene3D" id="3.40.630.30">
    <property type="match status" value="1"/>
</dbReference>
<feature type="region of interest" description="Disordered" evidence="12">
    <location>
        <begin position="1"/>
        <end position="31"/>
    </location>
</feature>
<dbReference type="Pfam" id="PF00583">
    <property type="entry name" value="Acetyltransf_1"/>
    <property type="match status" value="1"/>
</dbReference>
<dbReference type="InterPro" id="IPR016181">
    <property type="entry name" value="Acyl_CoA_acyltransferase"/>
</dbReference>
<reference evidence="14 15" key="1">
    <citation type="submission" date="2017-08" db="EMBL/GenBank/DDBJ databases">
        <title>USMARCv1.0.</title>
        <authorList>
            <person name="Hannum G.I."/>
            <person name="Koren S."/>
            <person name="Schroeder S.G."/>
            <person name="Chin S.C."/>
            <person name="Nonneman D.J."/>
            <person name="Becker S.A."/>
            <person name="Rosen B.D."/>
            <person name="Bickhart D.M."/>
            <person name="Putnam N.H."/>
            <person name="Green R.E."/>
            <person name="Tuggle C.K."/>
            <person name="Liu H."/>
            <person name="Rohrer G.A."/>
            <person name="Warr A."/>
            <person name="Hall R."/>
            <person name="Kim K."/>
            <person name="Hume D.A."/>
            <person name="Talbot R."/>
            <person name="Chow W."/>
            <person name="Howe K."/>
            <person name="Schwartz A.S."/>
            <person name="Watson M."/>
            <person name="Archibald A.L."/>
            <person name="Phillippy A.M."/>
            <person name="Smith T.P.L."/>
        </authorList>
    </citation>
    <scope>NUCLEOTIDE SEQUENCE [LARGE SCALE GENOMIC DNA]</scope>
</reference>
<evidence type="ECO:0000256" key="10">
    <source>
        <dbReference type="ARBA" id="ARBA00042928"/>
    </source>
</evidence>
<evidence type="ECO:0000256" key="1">
    <source>
        <dbReference type="ARBA" id="ARBA00022679"/>
    </source>
</evidence>
<keyword evidence="11" id="KW-0471">Melatonin biosynthesis</keyword>
<evidence type="ECO:0000256" key="3">
    <source>
        <dbReference type="ARBA" id="ARBA00023315"/>
    </source>
</evidence>
<feature type="domain" description="N-acetyltransferase" evidence="13">
    <location>
        <begin position="36"/>
        <end position="194"/>
    </location>
</feature>
<dbReference type="Proteomes" id="UP000314985">
    <property type="component" value="Chromosome 12"/>
</dbReference>
<name>A0A4X1UT17_PIG</name>
<evidence type="ECO:0000256" key="8">
    <source>
        <dbReference type="ARBA" id="ARBA00039114"/>
    </source>
</evidence>
<dbReference type="PANTHER" id="PTHR10908:SF0">
    <property type="entry name" value="SEROTONIN N-ACETYLTRANSFERASE"/>
    <property type="match status" value="1"/>
</dbReference>
<dbReference type="GO" id="GO:0048511">
    <property type="term" value="P:rhythmic process"/>
    <property type="evidence" value="ECO:0007669"/>
    <property type="project" value="UniProtKB-KW"/>
</dbReference>
<evidence type="ECO:0000256" key="12">
    <source>
        <dbReference type="SAM" id="MobiDB-lite"/>
    </source>
</evidence>
<evidence type="ECO:0000259" key="13">
    <source>
        <dbReference type="PROSITE" id="PS51186"/>
    </source>
</evidence>
<evidence type="ECO:0000256" key="7">
    <source>
        <dbReference type="ARBA" id="ARBA00038182"/>
    </source>
</evidence>
<dbReference type="PANTHER" id="PTHR10908">
    <property type="entry name" value="SEROTONIN N-ACETYLTRANSFERASE"/>
    <property type="match status" value="1"/>
</dbReference>
<evidence type="ECO:0000256" key="5">
    <source>
        <dbReference type="ARBA" id="ARBA00037098"/>
    </source>
</evidence>
<sequence>GLNLRTSHYLKPRPLSLPPTIPESPSRQRRHTLPASEFRLTTEAPPEPPPSTAFIPVLGTCPLNVDEIRYFLTLCPELSMGWFLEGRLLAFIIGSLWDKERITQESLTLHRPGGRTAHLHLLAVHRAFRQQGKGSVLLWRYLHHLGSQPAVRRAVFMCEARLVPFYQRFGFRPVGPCAVSVGSLVFTEMQCSMRDLVSQRRNSDC</sequence>
<dbReference type="GO" id="GO:0030187">
    <property type="term" value="P:melatonin biosynthetic process"/>
    <property type="evidence" value="ECO:0007669"/>
    <property type="project" value="UniProtKB-KW"/>
</dbReference>
<proteinExistence type="inferred from homology"/>
<evidence type="ECO:0000313" key="14">
    <source>
        <dbReference type="Ensembl" id="ENSSSCP00070033182.1"/>
    </source>
</evidence>
<dbReference type="InterPro" id="IPR051635">
    <property type="entry name" value="SNAT-like"/>
</dbReference>
<protein>
    <recommendedName>
        <fullName evidence="9">Serotonin N-acetyltransferase</fullName>
        <ecNumber evidence="8">2.3.1.87</ecNumber>
    </recommendedName>
    <alternativeName>
        <fullName evidence="10">Aralkylamine N-acetyltransferase</fullName>
    </alternativeName>
</protein>
<comment type="pathway">
    <text evidence="6">Aromatic compound metabolism; melatonin biosynthesis; melatonin from serotonin: step 1/2.</text>
</comment>
<dbReference type="InterPro" id="IPR000182">
    <property type="entry name" value="GNAT_dom"/>
</dbReference>
<keyword evidence="2" id="KW-0090">Biological rhythms</keyword>
<evidence type="ECO:0000313" key="15">
    <source>
        <dbReference type="Proteomes" id="UP000314985"/>
    </source>
</evidence>